<evidence type="ECO:0000313" key="2">
    <source>
        <dbReference type="EMBL" id="MBD2188422.1"/>
    </source>
</evidence>
<keyword evidence="1" id="KW-0732">Signal</keyword>
<dbReference type="Pfam" id="PF07661">
    <property type="entry name" value="MORN_2"/>
    <property type="match status" value="2"/>
</dbReference>
<reference evidence="2 3" key="1">
    <citation type="journal article" date="2020" name="ISME J.">
        <title>Comparative genomics reveals insights into cyanobacterial evolution and habitat adaptation.</title>
        <authorList>
            <person name="Chen M.Y."/>
            <person name="Teng W.K."/>
            <person name="Zhao L."/>
            <person name="Hu C.X."/>
            <person name="Zhou Y.K."/>
            <person name="Han B.P."/>
            <person name="Song L.R."/>
            <person name="Shu W.S."/>
        </authorList>
    </citation>
    <scope>NUCLEOTIDE SEQUENCE [LARGE SCALE GENOMIC DNA]</scope>
    <source>
        <strain evidence="2 3">FACHB-723</strain>
    </source>
</reference>
<dbReference type="InterPro" id="IPR011652">
    <property type="entry name" value="MORN_2"/>
</dbReference>
<accession>A0ABR7ZX71</accession>
<evidence type="ECO:0000313" key="3">
    <source>
        <dbReference type="Proteomes" id="UP000642094"/>
    </source>
</evidence>
<protein>
    <submittedName>
        <fullName evidence="2">Uncharacterized protein</fullName>
    </submittedName>
</protein>
<evidence type="ECO:0000256" key="1">
    <source>
        <dbReference type="SAM" id="SignalP"/>
    </source>
</evidence>
<feature type="signal peptide" evidence="1">
    <location>
        <begin position="1"/>
        <end position="24"/>
    </location>
</feature>
<dbReference type="EMBL" id="JACJQB010000016">
    <property type="protein sequence ID" value="MBD2188422.1"/>
    <property type="molecule type" value="Genomic_DNA"/>
</dbReference>
<feature type="chain" id="PRO_5045243127" evidence="1">
    <location>
        <begin position="25"/>
        <end position="186"/>
    </location>
</feature>
<organism evidence="2 3">
    <name type="scientific">Pseudanabaena mucicola FACHB-723</name>
    <dbReference type="NCBI Taxonomy" id="2692860"/>
    <lineage>
        <taxon>Bacteria</taxon>
        <taxon>Bacillati</taxon>
        <taxon>Cyanobacteriota</taxon>
        <taxon>Cyanophyceae</taxon>
        <taxon>Pseudanabaenales</taxon>
        <taxon>Pseudanabaenaceae</taxon>
        <taxon>Pseudanabaena</taxon>
    </lineage>
</organism>
<dbReference type="RefSeq" id="WP_190403277.1">
    <property type="nucleotide sequence ID" value="NZ_JACJQB010000016.1"/>
</dbReference>
<dbReference type="Gene3D" id="3.90.930.1">
    <property type="match status" value="1"/>
</dbReference>
<keyword evidence="3" id="KW-1185">Reference proteome</keyword>
<proteinExistence type="predicted"/>
<sequence>MLKFVSASILVIASLAVGVGTARADVDDCIDYMVSRGSSARDARLACSKASDNSNSKPNSGRLSEAQQFCFAAQRGNGETLRYSNGQVMTYNAGRIGASWYYPNGKVMTYNAGKSGASWYYANGQVLTYNAGTQGATWYYANGQVVTYGMNKDGATWYYPNGNVISNNSRLSISEQQLLYPCDHIE</sequence>
<dbReference type="Proteomes" id="UP000642094">
    <property type="component" value="Unassembled WGS sequence"/>
</dbReference>
<gene>
    <name evidence="2" type="ORF">H6F41_09720</name>
</gene>
<comment type="caution">
    <text evidence="2">The sequence shown here is derived from an EMBL/GenBank/DDBJ whole genome shotgun (WGS) entry which is preliminary data.</text>
</comment>
<name>A0ABR7ZX71_9CYAN</name>